<accession>A0AA36JLP1</accession>
<feature type="non-terminal residue" evidence="1">
    <location>
        <position position="129"/>
    </location>
</feature>
<evidence type="ECO:0000313" key="2">
    <source>
        <dbReference type="Proteomes" id="UP001178507"/>
    </source>
</evidence>
<proteinExistence type="predicted"/>
<dbReference type="EMBL" id="CAUJNA010003690">
    <property type="protein sequence ID" value="CAJ1407790.1"/>
    <property type="molecule type" value="Genomic_DNA"/>
</dbReference>
<name>A0AA36JLP1_9DINO</name>
<keyword evidence="2" id="KW-1185">Reference proteome</keyword>
<evidence type="ECO:0000313" key="1">
    <source>
        <dbReference type="EMBL" id="CAJ1407790.1"/>
    </source>
</evidence>
<organism evidence="1 2">
    <name type="scientific">Effrenium voratum</name>
    <dbReference type="NCBI Taxonomy" id="2562239"/>
    <lineage>
        <taxon>Eukaryota</taxon>
        <taxon>Sar</taxon>
        <taxon>Alveolata</taxon>
        <taxon>Dinophyceae</taxon>
        <taxon>Suessiales</taxon>
        <taxon>Symbiodiniaceae</taxon>
        <taxon>Effrenium</taxon>
    </lineage>
</organism>
<dbReference type="Proteomes" id="UP001178507">
    <property type="component" value="Unassembled WGS sequence"/>
</dbReference>
<comment type="caution">
    <text evidence="1">The sequence shown here is derived from an EMBL/GenBank/DDBJ whole genome shotgun (WGS) entry which is preliminary data.</text>
</comment>
<protein>
    <submittedName>
        <fullName evidence="1">Uncharacterized protein</fullName>
    </submittedName>
</protein>
<gene>
    <name evidence="1" type="ORF">EVOR1521_LOCUS29400</name>
</gene>
<dbReference type="AlphaFoldDB" id="A0AA36JLP1"/>
<reference evidence="1" key="1">
    <citation type="submission" date="2023-08" db="EMBL/GenBank/DDBJ databases">
        <authorList>
            <person name="Chen Y."/>
            <person name="Shah S."/>
            <person name="Dougan E. K."/>
            <person name="Thang M."/>
            <person name="Chan C."/>
        </authorList>
    </citation>
    <scope>NUCLEOTIDE SEQUENCE</scope>
</reference>
<sequence length="129" mass="14475">MWCEQLQLTASNLSAEKDMKLQVVESAASRGDSDSVAELPILHRPLRPPLAVRWRSPLPMQRCLSLRRSPSRMDRTAQDRELLQHHAGRDCCSWGEVTCSPCAAARRVPGGHRTAHNQDEVLHNEACNN</sequence>